<dbReference type="SUPFAM" id="SSF51735">
    <property type="entry name" value="NAD(P)-binding Rossmann-fold domains"/>
    <property type="match status" value="1"/>
</dbReference>
<dbReference type="Proteomes" id="UP000192761">
    <property type="component" value="Unassembled WGS sequence"/>
</dbReference>
<gene>
    <name evidence="4" type="ORF">SAMN02745857_00369</name>
</gene>
<dbReference type="AlphaFoldDB" id="A0A1W1X151"/>
<dbReference type="Pfam" id="PF16653">
    <property type="entry name" value="Sacchrp_dh_C"/>
    <property type="match status" value="1"/>
</dbReference>
<keyword evidence="1" id="KW-0560">Oxidoreductase</keyword>
<dbReference type="RefSeq" id="WP_084088846.1">
    <property type="nucleotide sequence ID" value="NZ_FWXD01000002.1"/>
</dbReference>
<dbReference type="PANTHER" id="PTHR11133">
    <property type="entry name" value="SACCHAROPINE DEHYDROGENASE"/>
    <property type="match status" value="1"/>
</dbReference>
<dbReference type="InterPro" id="IPR032095">
    <property type="entry name" value="Sacchrp_dh-like_C"/>
</dbReference>
<dbReference type="InterPro" id="IPR051168">
    <property type="entry name" value="AASS"/>
</dbReference>
<dbReference type="Gene3D" id="3.40.50.720">
    <property type="entry name" value="NAD(P)-binding Rossmann-like Domain"/>
    <property type="match status" value="1"/>
</dbReference>
<evidence type="ECO:0000256" key="1">
    <source>
        <dbReference type="ARBA" id="ARBA00023002"/>
    </source>
</evidence>
<evidence type="ECO:0000313" key="4">
    <source>
        <dbReference type="EMBL" id="SMC17634.1"/>
    </source>
</evidence>
<dbReference type="InterPro" id="IPR036291">
    <property type="entry name" value="NAD(P)-bd_dom_sf"/>
</dbReference>
<dbReference type="EMBL" id="FWXD01000002">
    <property type="protein sequence ID" value="SMC17634.1"/>
    <property type="molecule type" value="Genomic_DNA"/>
</dbReference>
<name>A0A1W1X151_9NEIS</name>
<evidence type="ECO:0000259" key="2">
    <source>
        <dbReference type="Pfam" id="PF03435"/>
    </source>
</evidence>
<dbReference type="SUPFAM" id="SSF55347">
    <property type="entry name" value="Glyceraldehyde-3-phosphate dehydrogenase-like, C-terminal domain"/>
    <property type="match status" value="1"/>
</dbReference>
<proteinExistence type="predicted"/>
<dbReference type="InterPro" id="IPR005097">
    <property type="entry name" value="Sacchrp_dh_NADP-bd"/>
</dbReference>
<protein>
    <submittedName>
        <fullName evidence="4">Saccharopine dehydrogenase, NADP-dependent</fullName>
    </submittedName>
</protein>
<keyword evidence="5" id="KW-1185">Reference proteome</keyword>
<dbReference type="PANTHER" id="PTHR11133:SF22">
    <property type="entry name" value="ALPHA-AMINOADIPIC SEMIALDEHYDE SYNTHASE, MITOCHONDRIAL"/>
    <property type="match status" value="1"/>
</dbReference>
<reference evidence="4 5" key="1">
    <citation type="submission" date="2017-04" db="EMBL/GenBank/DDBJ databases">
        <authorList>
            <person name="Afonso C.L."/>
            <person name="Miller P.J."/>
            <person name="Scott M.A."/>
            <person name="Spackman E."/>
            <person name="Goraichik I."/>
            <person name="Dimitrov K.M."/>
            <person name="Suarez D.L."/>
            <person name="Swayne D.E."/>
        </authorList>
    </citation>
    <scope>NUCLEOTIDE SEQUENCE [LARGE SCALE GENOMIC DNA]</scope>
    <source>
        <strain evidence="4 5">DSM 23236</strain>
    </source>
</reference>
<evidence type="ECO:0000313" key="5">
    <source>
        <dbReference type="Proteomes" id="UP000192761"/>
    </source>
</evidence>
<feature type="domain" description="Saccharopine dehydrogenase NADP binding" evidence="2">
    <location>
        <begin position="4"/>
        <end position="97"/>
    </location>
</feature>
<dbReference type="STRING" id="1121001.SAMN02745857_00369"/>
<dbReference type="Gene3D" id="3.30.360.10">
    <property type="entry name" value="Dihydrodipicolinate Reductase, domain 2"/>
    <property type="match status" value="1"/>
</dbReference>
<organism evidence="4 5">
    <name type="scientific">Andreprevotia lacus DSM 23236</name>
    <dbReference type="NCBI Taxonomy" id="1121001"/>
    <lineage>
        <taxon>Bacteria</taxon>
        <taxon>Pseudomonadati</taxon>
        <taxon>Pseudomonadota</taxon>
        <taxon>Betaproteobacteria</taxon>
        <taxon>Neisseriales</taxon>
        <taxon>Chitinibacteraceae</taxon>
        <taxon>Andreprevotia</taxon>
    </lineage>
</organism>
<dbReference type="OrthoDB" id="9769367at2"/>
<accession>A0A1W1X151</accession>
<sequence>MRKIVVIGAGKIGASIAKLLVHSGDYDVTVADRDEAALGRLTERAPVRASRLDSKQAGALAQLLAGQDAVVSATSFDVNPQIARAALAAGCSYFDLTEDVATTRAVRRVAGAALPGQIFMPQCGLAPGFIGILAAALSQRFDVLDTVKMRVGALPQYPSNTVKYNLTWSTDGLINEYCNPCEAIHEGHRIDVLALEGLEHFALDGLEYEAFNTSGGLGTLCETLAGRVHTLNYKTVRYAGHQYLMDFLVNGLRLGASRSGRRQLKQMLEAAIPITLQDVVLIFVSVSGQLHGQFRQITDARKLYHRELFGENWSAIQLTTAASAAAVLDLHFAGRLPECGFVRQEDVQLHDFLDNRFGRYYATDRYAEEIPV</sequence>
<feature type="domain" description="Saccharopine dehydrogenase-like C-terminal" evidence="3">
    <location>
        <begin position="124"/>
        <end position="347"/>
    </location>
</feature>
<dbReference type="Pfam" id="PF03435">
    <property type="entry name" value="Sacchrp_dh_NADP"/>
    <property type="match status" value="1"/>
</dbReference>
<dbReference type="GO" id="GO:0016491">
    <property type="term" value="F:oxidoreductase activity"/>
    <property type="evidence" value="ECO:0007669"/>
    <property type="project" value="UniProtKB-KW"/>
</dbReference>
<evidence type="ECO:0000259" key="3">
    <source>
        <dbReference type="Pfam" id="PF16653"/>
    </source>
</evidence>